<keyword evidence="5 11" id="KW-0347">Helicase</keyword>
<feature type="binding site" evidence="11">
    <location>
        <begin position="223"/>
        <end position="230"/>
    </location>
    <ligand>
        <name>ATP</name>
        <dbReference type="ChEBI" id="CHEBI:30616"/>
    </ligand>
</feature>
<keyword evidence="1 11" id="KW-0540">Nuclease</keyword>
<keyword evidence="3 11" id="KW-0227">DNA damage</keyword>
<keyword evidence="7 11" id="KW-0067">ATP-binding</keyword>
<evidence type="ECO:0000256" key="7">
    <source>
        <dbReference type="ARBA" id="ARBA00022840"/>
    </source>
</evidence>
<dbReference type="SMART" id="SM00382">
    <property type="entry name" value="AAA"/>
    <property type="match status" value="1"/>
</dbReference>
<dbReference type="InterPro" id="IPR027785">
    <property type="entry name" value="UvrD-like_helicase_C"/>
</dbReference>
<dbReference type="GO" id="GO:0009338">
    <property type="term" value="C:exodeoxyribonuclease V complex"/>
    <property type="evidence" value="ECO:0007669"/>
    <property type="project" value="InterPro"/>
</dbReference>
<dbReference type="CDD" id="cd18809">
    <property type="entry name" value="SF1_C_RecD"/>
    <property type="match status" value="1"/>
</dbReference>
<dbReference type="Proteomes" id="UP000321192">
    <property type="component" value="Unassembled WGS sequence"/>
</dbReference>
<dbReference type="RefSeq" id="WP_004319516.1">
    <property type="nucleotide sequence ID" value="NC_011662.2"/>
</dbReference>
<keyword evidence="9 11" id="KW-0234">DNA repair</keyword>
<evidence type="ECO:0000259" key="12">
    <source>
        <dbReference type="SMART" id="SM00382"/>
    </source>
</evidence>
<dbReference type="KEGG" id="tmz:Tmz1t_1847"/>
<accession>A0A5C7T1W4</accession>
<evidence type="ECO:0000256" key="5">
    <source>
        <dbReference type="ARBA" id="ARBA00022806"/>
    </source>
</evidence>
<dbReference type="GO" id="GO:0017116">
    <property type="term" value="F:single-stranded DNA helicase activity"/>
    <property type="evidence" value="ECO:0007669"/>
    <property type="project" value="TreeGrafter"/>
</dbReference>
<reference evidence="15" key="1">
    <citation type="submission" date="2009-05" db="EMBL/GenBank/DDBJ databases">
        <title>Complete sequence of chromosome of Thauera sp. MZ1T.</title>
        <authorList>
            <consortium name="US DOE Joint Genome Institute"/>
            <person name="Lucas S."/>
            <person name="Copeland A."/>
            <person name="Lapidus A."/>
            <person name="Glavina del Rio T."/>
            <person name="Dalin E."/>
            <person name="Tice H."/>
            <person name="Bruce D."/>
            <person name="Goodwin L."/>
            <person name="Pitluck S."/>
            <person name="Sims D."/>
            <person name="Brettin T."/>
            <person name="Detter J.C."/>
            <person name="Han C."/>
            <person name="Larimer F."/>
            <person name="Land M."/>
            <person name="Hauser L."/>
            <person name="Kyrpides N."/>
            <person name="Mikhailova N."/>
            <person name="Sayler G.S."/>
        </authorList>
    </citation>
    <scope>NUCLEOTIDE SEQUENCE [LARGE SCALE GENOMIC DNA]</scope>
    <source>
        <strain evidence="15">MZ1T</strain>
    </source>
</reference>
<evidence type="ECO:0000256" key="4">
    <source>
        <dbReference type="ARBA" id="ARBA00022801"/>
    </source>
</evidence>
<dbReference type="CDD" id="cd17933">
    <property type="entry name" value="DEXSc_RecD-like"/>
    <property type="match status" value="1"/>
</dbReference>
<accession>C4ZM85</accession>
<evidence type="ECO:0000256" key="2">
    <source>
        <dbReference type="ARBA" id="ARBA00022741"/>
    </source>
</evidence>
<evidence type="ECO:0000256" key="6">
    <source>
        <dbReference type="ARBA" id="ARBA00022839"/>
    </source>
</evidence>
<name>C4ZM85_THASP</name>
<dbReference type="GO" id="GO:0000724">
    <property type="term" value="P:double-strand break repair via homologous recombination"/>
    <property type="evidence" value="ECO:0007669"/>
    <property type="project" value="UniProtKB-UniRule"/>
</dbReference>
<dbReference type="Pfam" id="PF21185">
    <property type="entry name" value="RecD_N"/>
    <property type="match status" value="1"/>
</dbReference>
<dbReference type="Pfam" id="PF13245">
    <property type="entry name" value="AAA_19"/>
    <property type="match status" value="1"/>
</dbReference>
<dbReference type="HOGENOM" id="CLU_007524_1_2_4"/>
<dbReference type="PANTHER" id="PTHR43788">
    <property type="entry name" value="DNA2/NAM7 HELICASE FAMILY MEMBER"/>
    <property type="match status" value="1"/>
</dbReference>
<keyword evidence="8 11" id="KW-0238">DNA-binding</keyword>
<dbReference type="InterPro" id="IPR027417">
    <property type="entry name" value="P-loop_NTPase"/>
</dbReference>
<evidence type="ECO:0000256" key="11">
    <source>
        <dbReference type="HAMAP-Rule" id="MF_01487"/>
    </source>
</evidence>
<evidence type="ECO:0000313" key="13">
    <source>
        <dbReference type="EMBL" id="ACK54599.1"/>
    </source>
</evidence>
<dbReference type="InterPro" id="IPR050534">
    <property type="entry name" value="Coronavir_polyprotein_1ab"/>
</dbReference>
<dbReference type="GO" id="GO:0003677">
    <property type="term" value="F:DNA binding"/>
    <property type="evidence" value="ECO:0007669"/>
    <property type="project" value="UniProtKB-UniRule"/>
</dbReference>
<dbReference type="InterPro" id="IPR003593">
    <property type="entry name" value="AAA+_ATPase"/>
</dbReference>
<keyword evidence="10 11" id="KW-0413">Isomerase</keyword>
<dbReference type="EMBL" id="SSFD01000049">
    <property type="protein sequence ID" value="TXH90074.1"/>
    <property type="molecule type" value="Genomic_DNA"/>
</dbReference>
<dbReference type="GO" id="GO:0008854">
    <property type="term" value="F:exodeoxyribonuclease V activity"/>
    <property type="evidence" value="ECO:0007669"/>
    <property type="project" value="InterPro"/>
</dbReference>
<evidence type="ECO:0000256" key="8">
    <source>
        <dbReference type="ARBA" id="ARBA00023125"/>
    </source>
</evidence>
<comment type="subunit">
    <text evidence="11">Heterotrimer of RecB, RecC and RecD. All subunits contribute to DNA-binding.</text>
</comment>
<proteinExistence type="inferred from homology"/>
<reference evidence="14 16" key="3">
    <citation type="submission" date="2018-09" db="EMBL/GenBank/DDBJ databases">
        <title>Metagenome Assembled Genomes from an Advanced Water Purification Facility.</title>
        <authorList>
            <person name="Stamps B.W."/>
            <person name="Spear J.R."/>
        </authorList>
    </citation>
    <scope>NUCLEOTIDE SEQUENCE [LARGE SCALE GENOMIC DNA]</scope>
    <source>
        <strain evidence="14">Bin_27_1</strain>
    </source>
</reference>
<dbReference type="eggNOG" id="COG0507">
    <property type="taxonomic scope" value="Bacteria"/>
</dbReference>
<comment type="function">
    <text evidence="11">A helicase/nuclease that prepares dsDNA breaks (DSB) for recombinational DNA repair. Binds to DSBs and unwinds DNA via a highly rapid and processive ATP-dependent bidirectional helicase activity. Unwinds dsDNA until it encounters a Chi (crossover hotspot instigator) sequence from the 3' direction. Cuts ssDNA a few nucleotides 3' to the Chi site. The properties and activities of the enzyme are changed at Chi. The Chi-altered holoenzyme produces a long 3'-ssDNA overhang and facilitates RecA-binding to the ssDNA for homologous DNA recombination and repair. Holoenzyme degrades any linearized DNA that is unable to undergo homologous recombination. In the holoenzyme this subunit has ssDNA-dependent ATPase and 5'-3' helicase activity. When added to pre-assembled RecBC greatly stimulates nuclease activity and augments holoenzyme processivity. Negatively regulates the RecA-loading ability of RecBCD.</text>
</comment>
<evidence type="ECO:0000256" key="9">
    <source>
        <dbReference type="ARBA" id="ARBA00023204"/>
    </source>
</evidence>
<keyword evidence="4 11" id="KW-0378">Hydrolase</keyword>
<dbReference type="InterPro" id="IPR041851">
    <property type="entry name" value="RecD_N_sf"/>
</dbReference>
<dbReference type="HAMAP" id="MF_01487">
    <property type="entry name" value="RecD"/>
    <property type="match status" value="1"/>
</dbReference>
<dbReference type="Proteomes" id="UP000002186">
    <property type="component" value="Chromosome"/>
</dbReference>
<sequence length="683" mass="72404">MSPIHASPSPAAAPHAATAPSAPTDALLATLDAWTDAGLLRQLDSAFARFIASLDPAAPPALLVGAAVLARMEGRGHSCLPLAPLAATDQDLLAWPMEAQAAIAALWQNLPADSAAWLAALQQSPVVRRIGHDPELGQPLLVDGPDTAPRLYLRRYWQYERSVAAAVAARCAQPEPVDEARARTWLDRLFPAAPGTPAHEAAVDWQKLACAIALRGRLSILTGGPGTGKTYTAARLLALMLATHPAPERLRIALAAPTGKAAARLRQAIDGSLQALQRSLGGHLDLAALTRRIGAARTLHALLGARPDTRRFRHHAGNPLDVDVVIVDEASMVHLEMMAALLEALPHGARLVLLGDKDQLASVEAGAVLGDLCRDASDGRYDAETARYLLATTGEALPTRYLEPTDKAPALAQHTVMLRESRRFEGPIGALAHAVNAARDPALPARLLREDASGALHGVEGGPVAAVIALALGGRRGAPACYRDYLELLARGPAGKDAEAHAAWATAILHAFDRFRVLCAVREGDWGMAGLNRAIEHALARARLLSPRGTWYAGRPVMVTRNDPALGVFNGDIGITLPALESGGLRVHFLDGEALRSVAASRLAHVETAFAMTVHKSQGSEFEHTVLVLAAQSGNVLVRELIYTAITRARKAFSLVAEREGLLEHGVLQATRRESGLLDFQGT</sequence>
<dbReference type="EMBL" id="CP001281">
    <property type="protein sequence ID" value="ACK54599.1"/>
    <property type="molecule type" value="Genomic_DNA"/>
</dbReference>
<dbReference type="InterPro" id="IPR006344">
    <property type="entry name" value="RecD"/>
</dbReference>
<dbReference type="AlphaFoldDB" id="C4ZM85"/>
<dbReference type="EC" id="5.6.2.3" evidence="11"/>
<reference evidence="13 15" key="2">
    <citation type="journal article" date="2012" name="Stand. Genomic Sci.">
        <title>Complete genome sequence of Thauera aminoaromatica strain MZ1T.</title>
        <authorList>
            <person name="Jiang K."/>
            <person name="Sanseverino J."/>
            <person name="Chauhan A."/>
            <person name="Lucas S."/>
            <person name="Copeland A."/>
            <person name="Lapidus A."/>
            <person name="Del Rio T.G."/>
            <person name="Dalin E."/>
            <person name="Tice H."/>
            <person name="Bruce D."/>
            <person name="Goodwin L."/>
            <person name="Pitluck S."/>
            <person name="Sims D."/>
            <person name="Brettin T."/>
            <person name="Detter J.C."/>
            <person name="Han C."/>
            <person name="Chang Y.J."/>
            <person name="Larimer F."/>
            <person name="Land M."/>
            <person name="Hauser L."/>
            <person name="Kyrpides N.C."/>
            <person name="Mikhailova N."/>
            <person name="Moser S."/>
            <person name="Jegier P."/>
            <person name="Close D."/>
            <person name="Debruyn J.M."/>
            <person name="Wang Y."/>
            <person name="Layton A.C."/>
            <person name="Allen M.S."/>
            <person name="Sayler G.S."/>
        </authorList>
    </citation>
    <scope>NUCLEOTIDE SEQUENCE [LARGE SCALE GENOMIC DNA]</scope>
    <source>
        <strain evidence="13 15">MZ1T</strain>
    </source>
</reference>
<dbReference type="Gene3D" id="1.10.10.1020">
    <property type="entry name" value="RecBCD complex, subunit RecD, N-terminal domain"/>
    <property type="match status" value="1"/>
</dbReference>
<dbReference type="PANTHER" id="PTHR43788:SF6">
    <property type="entry name" value="DNA HELICASE B"/>
    <property type="match status" value="1"/>
</dbReference>
<evidence type="ECO:0000256" key="3">
    <source>
        <dbReference type="ARBA" id="ARBA00022763"/>
    </source>
</evidence>
<dbReference type="GO" id="GO:0005524">
    <property type="term" value="F:ATP binding"/>
    <property type="evidence" value="ECO:0007669"/>
    <property type="project" value="UniProtKB-UniRule"/>
</dbReference>
<protein>
    <recommendedName>
        <fullName evidence="11">RecBCD enzyme subunit RecD</fullName>
        <ecNumber evidence="11">5.6.2.3</ecNumber>
    </recommendedName>
    <alternativeName>
        <fullName evidence="11">DNA 5'-3' helicase subunit RecD</fullName>
    </alternativeName>
    <alternativeName>
        <fullName evidence="11">Exonuclease V subunit RecD</fullName>
        <shortName evidence="11">ExoV subunit RecD</shortName>
    </alternativeName>
    <alternativeName>
        <fullName evidence="11">Helicase/nuclease RecBCD subunit RecD</fullName>
    </alternativeName>
</protein>
<evidence type="ECO:0000313" key="14">
    <source>
        <dbReference type="EMBL" id="TXH90074.1"/>
    </source>
</evidence>
<dbReference type="Pfam" id="PF13538">
    <property type="entry name" value="UvrD_C_2"/>
    <property type="match status" value="1"/>
</dbReference>
<dbReference type="STRING" id="85643.Tmz1t_1847"/>
<dbReference type="SUPFAM" id="SSF52540">
    <property type="entry name" value="P-loop containing nucleoside triphosphate hydrolases"/>
    <property type="match status" value="2"/>
</dbReference>
<evidence type="ECO:0000256" key="1">
    <source>
        <dbReference type="ARBA" id="ARBA00022722"/>
    </source>
</evidence>
<dbReference type="InterPro" id="IPR049550">
    <property type="entry name" value="RecD_N"/>
</dbReference>
<comment type="miscellaneous">
    <text evidence="11">In the RecBCD complex, RecB has a slow 3'-5' helicase, an exonuclease activity and loads RecA onto ssDNA, RecD has a fast 5'-3' helicase activity, while RecC stimulates the ATPase and processivity of the RecB helicase and contributes to recognition of the Chi site.</text>
</comment>
<feature type="domain" description="AAA+ ATPase" evidence="12">
    <location>
        <begin position="215"/>
        <end position="421"/>
    </location>
</feature>
<dbReference type="NCBIfam" id="TIGR01447">
    <property type="entry name" value="recD"/>
    <property type="match status" value="1"/>
</dbReference>
<keyword evidence="6 11" id="KW-0269">Exonuclease</keyword>
<dbReference type="GO" id="GO:0043139">
    <property type="term" value="F:5'-3' DNA helicase activity"/>
    <property type="evidence" value="ECO:0007669"/>
    <property type="project" value="UniProtKB-UniRule"/>
</dbReference>
<dbReference type="Gene3D" id="3.40.50.300">
    <property type="entry name" value="P-loop containing nucleotide triphosphate hydrolases"/>
    <property type="match status" value="3"/>
</dbReference>
<comment type="catalytic activity">
    <reaction evidence="11">
        <text>ATP + H2O = ADP + phosphate + H(+)</text>
        <dbReference type="Rhea" id="RHEA:13065"/>
        <dbReference type="ChEBI" id="CHEBI:15377"/>
        <dbReference type="ChEBI" id="CHEBI:15378"/>
        <dbReference type="ChEBI" id="CHEBI:30616"/>
        <dbReference type="ChEBI" id="CHEBI:43474"/>
        <dbReference type="ChEBI" id="CHEBI:456216"/>
        <dbReference type="EC" id="5.6.2.3"/>
    </reaction>
</comment>
<organism evidence="13 15">
    <name type="scientific">Thauera aminoaromatica</name>
    <dbReference type="NCBI Taxonomy" id="164330"/>
    <lineage>
        <taxon>Bacteria</taxon>
        <taxon>Pseudomonadati</taxon>
        <taxon>Pseudomonadota</taxon>
        <taxon>Betaproteobacteria</taxon>
        <taxon>Rhodocyclales</taxon>
        <taxon>Zoogloeaceae</taxon>
        <taxon>Thauera</taxon>
    </lineage>
</organism>
<gene>
    <name evidence="11 14" type="primary">recD</name>
    <name evidence="13" type="ordered locus">Tmz1t_1847</name>
    <name evidence="14" type="ORF">E6Q80_03750</name>
</gene>
<dbReference type="OrthoDB" id="9803432at2"/>
<evidence type="ECO:0000313" key="15">
    <source>
        <dbReference type="Proteomes" id="UP000002186"/>
    </source>
</evidence>
<comment type="similarity">
    <text evidence="11">Belongs to the RecD family.</text>
</comment>
<keyword evidence="15" id="KW-1185">Reference proteome</keyword>
<evidence type="ECO:0000256" key="10">
    <source>
        <dbReference type="ARBA" id="ARBA00023235"/>
    </source>
</evidence>
<keyword evidence="2 11" id="KW-0547">Nucleotide-binding</keyword>
<evidence type="ECO:0000313" key="16">
    <source>
        <dbReference type="Proteomes" id="UP000321192"/>
    </source>
</evidence>